<sequence length="109" mass="12518">MSGWYELRKNSSGTWRLRLKAADARTLLDSGVYQDRATAEDAMALLRENCVREERFVRRIDSGGKNYFKLRAANQDVIVRSHLYDSEIALQHAIETIMRVGTTQQVKEA</sequence>
<dbReference type="InterPro" id="IPR036913">
    <property type="entry name" value="YegP-like_sf"/>
</dbReference>
<evidence type="ECO:0000259" key="2">
    <source>
        <dbReference type="Pfam" id="PF07411"/>
    </source>
</evidence>
<reference evidence="3 4" key="1">
    <citation type="submission" date="2019-08" db="EMBL/GenBank/DDBJ databases">
        <title>Whole-genome Sequencing of e-waste polymer degrading bacterium Pseudomonas sp. strain PE08.</title>
        <authorList>
            <person name="Kirdat K."/>
            <person name="Debbarma P."/>
            <person name="Narawade N."/>
            <person name="Suyal D."/>
            <person name="Thorat V."/>
            <person name="Shouche Y."/>
            <person name="Goel R."/>
            <person name="Yadav A."/>
        </authorList>
    </citation>
    <scope>NUCLEOTIDE SEQUENCE [LARGE SCALE GENOMIC DNA]</scope>
    <source>
        <strain evidence="3 4">PE08</strain>
    </source>
</reference>
<evidence type="ECO:0000313" key="3">
    <source>
        <dbReference type="EMBL" id="QEY62736.1"/>
    </source>
</evidence>
<dbReference type="Pfam" id="PF07411">
    <property type="entry name" value="DUF1508"/>
    <property type="match status" value="2"/>
</dbReference>
<dbReference type="InterPro" id="IPR010879">
    <property type="entry name" value="DUF1508"/>
</dbReference>
<keyword evidence="4" id="KW-1185">Reference proteome</keyword>
<dbReference type="PANTHER" id="PTHR40606:SF1">
    <property type="entry name" value="UPF0339 PROTEIN YEGP"/>
    <property type="match status" value="1"/>
</dbReference>
<evidence type="ECO:0000256" key="1">
    <source>
        <dbReference type="ARBA" id="ARBA00007576"/>
    </source>
</evidence>
<comment type="similarity">
    <text evidence="1">Belongs to the UPF0339 family. Duplicated subfamily.</text>
</comment>
<organism evidence="3 4">
    <name type="scientific">Metapseudomonas lalkuanensis</name>
    <dbReference type="NCBI Taxonomy" id="2604832"/>
    <lineage>
        <taxon>Bacteria</taxon>
        <taxon>Pseudomonadati</taxon>
        <taxon>Pseudomonadota</taxon>
        <taxon>Gammaproteobacteria</taxon>
        <taxon>Pseudomonadales</taxon>
        <taxon>Pseudomonadaceae</taxon>
        <taxon>Metapseudomonas</taxon>
    </lineage>
</organism>
<feature type="domain" description="DUF1508" evidence="2">
    <location>
        <begin position="61"/>
        <end position="108"/>
    </location>
</feature>
<dbReference type="SUPFAM" id="SSF160113">
    <property type="entry name" value="YegP-like"/>
    <property type="match status" value="2"/>
</dbReference>
<dbReference type="AlphaFoldDB" id="A0A5J6QPR6"/>
<dbReference type="InterPro" id="IPR051141">
    <property type="entry name" value="UPF0339_domain"/>
</dbReference>
<dbReference type="Gene3D" id="2.30.29.80">
    <property type="match status" value="1"/>
</dbReference>
<evidence type="ECO:0000313" key="4">
    <source>
        <dbReference type="Proteomes" id="UP000327179"/>
    </source>
</evidence>
<proteinExistence type="inferred from homology"/>
<dbReference type="EMBL" id="CP043311">
    <property type="protein sequence ID" value="QEY62736.1"/>
    <property type="molecule type" value="Genomic_DNA"/>
</dbReference>
<dbReference type="PANTHER" id="PTHR40606">
    <property type="match status" value="1"/>
</dbReference>
<accession>A0A5J6QPR6</accession>
<dbReference type="RefSeq" id="WP_151133392.1">
    <property type="nucleotide sequence ID" value="NZ_CP043311.1"/>
</dbReference>
<gene>
    <name evidence="3" type="ORF">FXN65_11870</name>
</gene>
<dbReference type="Proteomes" id="UP000327179">
    <property type="component" value="Chromosome"/>
</dbReference>
<protein>
    <submittedName>
        <fullName evidence="3">DUF1508 domain-containing protein</fullName>
    </submittedName>
</protein>
<feature type="domain" description="DUF1508" evidence="2">
    <location>
        <begin position="11"/>
        <end position="54"/>
    </location>
</feature>
<dbReference type="KEGG" id="plal:FXN65_11870"/>
<name>A0A5J6QPR6_9GAMM</name>